<comment type="caution">
    <text evidence="2">The sequence shown here is derived from an EMBL/GenBank/DDBJ whole genome shotgun (WGS) entry which is preliminary data.</text>
</comment>
<dbReference type="Proteomes" id="UP000229385">
    <property type="component" value="Unassembled WGS sequence"/>
</dbReference>
<name>A0A2M7XC31_9BACT</name>
<proteinExistence type="predicted"/>
<accession>A0A2M7XC31</accession>
<dbReference type="EMBL" id="PFWU01000036">
    <property type="protein sequence ID" value="PJA45451.1"/>
    <property type="molecule type" value="Genomic_DNA"/>
</dbReference>
<reference evidence="3" key="1">
    <citation type="submission" date="2017-09" db="EMBL/GenBank/DDBJ databases">
        <title>Depth-based differentiation of microbial function through sediment-hosted aquifers and enrichment of novel symbionts in the deep terrestrial subsurface.</title>
        <authorList>
            <person name="Probst A.J."/>
            <person name="Ladd B."/>
            <person name="Jarett J.K."/>
            <person name="Geller-Mcgrath D.E."/>
            <person name="Sieber C.M.K."/>
            <person name="Emerson J.B."/>
            <person name="Anantharaman K."/>
            <person name="Thomas B.C."/>
            <person name="Malmstrom R."/>
            <person name="Stieglmeier M."/>
            <person name="Klingl A."/>
            <person name="Woyke T."/>
            <person name="Ryan C.M."/>
            <person name="Banfield J.F."/>
        </authorList>
    </citation>
    <scope>NUCLEOTIDE SEQUENCE [LARGE SCALE GENOMIC DNA]</scope>
</reference>
<feature type="region of interest" description="Disordered" evidence="1">
    <location>
        <begin position="33"/>
        <end position="53"/>
    </location>
</feature>
<organism evidence="2 3">
    <name type="scientific">Candidatus Uhrbacteria bacterium CG_4_9_14_3_um_filter_50_9</name>
    <dbReference type="NCBI Taxonomy" id="1975035"/>
    <lineage>
        <taxon>Bacteria</taxon>
        <taxon>Candidatus Uhriibacteriota</taxon>
    </lineage>
</organism>
<evidence type="ECO:0000256" key="1">
    <source>
        <dbReference type="SAM" id="MobiDB-lite"/>
    </source>
</evidence>
<dbReference type="AlphaFoldDB" id="A0A2M7XC31"/>
<evidence type="ECO:0000313" key="2">
    <source>
        <dbReference type="EMBL" id="PJA45451.1"/>
    </source>
</evidence>
<protein>
    <submittedName>
        <fullName evidence="2">Uncharacterized protein</fullName>
    </submittedName>
</protein>
<gene>
    <name evidence="2" type="ORF">CO174_03025</name>
</gene>
<evidence type="ECO:0000313" key="3">
    <source>
        <dbReference type="Proteomes" id="UP000229385"/>
    </source>
</evidence>
<sequence>MVLIVFDQNDSLPSPEPLIVDEVDEVVEGEEKEFEEVEEPGGLTKASCEGTGGSWEDCGSACRGMDAEVCIELCRAYCECETSDQCPAGYACGEYIDNVGICL</sequence>